<feature type="compositionally biased region" description="Basic and acidic residues" evidence="1">
    <location>
        <begin position="502"/>
        <end position="511"/>
    </location>
</feature>
<feature type="compositionally biased region" description="Basic residues" evidence="1">
    <location>
        <begin position="1096"/>
        <end position="1111"/>
    </location>
</feature>
<feature type="compositionally biased region" description="Basic and acidic residues" evidence="1">
    <location>
        <begin position="1243"/>
        <end position="1254"/>
    </location>
</feature>
<dbReference type="RefSeq" id="XP_017743324.1">
    <property type="nucleotide sequence ID" value="XM_017887835.1"/>
</dbReference>
<feature type="compositionally biased region" description="Low complexity" evidence="1">
    <location>
        <begin position="703"/>
        <end position="726"/>
    </location>
</feature>
<feature type="compositionally biased region" description="Basic and acidic residues" evidence="1">
    <location>
        <begin position="878"/>
        <end position="898"/>
    </location>
</feature>
<accession>A0AAJ7MV36</accession>
<protein>
    <submittedName>
        <fullName evidence="3">KRAB-A domain containing 1</fullName>
    </submittedName>
</protein>
<dbReference type="InterPro" id="IPR029317">
    <property type="entry name" value="KRBA1_rpt"/>
</dbReference>
<dbReference type="GeneTree" id="ENSGT00390000006211"/>
<dbReference type="Gene3D" id="6.10.140.140">
    <property type="match status" value="1"/>
</dbReference>
<dbReference type="PANTHER" id="PTHR22740:SF3">
    <property type="entry name" value="PROTEIN KRBA1"/>
    <property type="match status" value="1"/>
</dbReference>
<feature type="compositionally biased region" description="Low complexity" evidence="1">
    <location>
        <begin position="121"/>
        <end position="147"/>
    </location>
</feature>
<feature type="region of interest" description="Disordered" evidence="1">
    <location>
        <begin position="348"/>
        <end position="481"/>
    </location>
</feature>
<dbReference type="STRING" id="61621.ENSRBIP00000034424"/>
<feature type="region of interest" description="Disordered" evidence="1">
    <location>
        <begin position="502"/>
        <end position="728"/>
    </location>
</feature>
<evidence type="ECO:0000259" key="2">
    <source>
        <dbReference type="PROSITE" id="PS50805"/>
    </source>
</evidence>
<feature type="domain" description="KRAB" evidence="2">
    <location>
        <begin position="194"/>
        <end position="266"/>
    </location>
</feature>
<feature type="region of interest" description="Disordered" evidence="1">
    <location>
        <begin position="121"/>
        <end position="154"/>
    </location>
</feature>
<feature type="compositionally biased region" description="Polar residues" evidence="1">
    <location>
        <begin position="621"/>
        <end position="639"/>
    </location>
</feature>
<proteinExistence type="predicted"/>
<evidence type="ECO:0000313" key="4">
    <source>
        <dbReference type="Proteomes" id="UP000233180"/>
    </source>
</evidence>
<feature type="compositionally biased region" description="Low complexity" evidence="1">
    <location>
        <begin position="685"/>
        <end position="695"/>
    </location>
</feature>
<feature type="compositionally biased region" description="Basic and acidic residues" evidence="1">
    <location>
        <begin position="378"/>
        <end position="389"/>
    </location>
</feature>
<feature type="region of interest" description="Disordered" evidence="1">
    <location>
        <begin position="859"/>
        <end position="1023"/>
    </location>
</feature>
<reference evidence="3" key="2">
    <citation type="submission" date="2025-08" db="UniProtKB">
        <authorList>
            <consortium name="Ensembl"/>
        </authorList>
    </citation>
    <scope>IDENTIFICATION</scope>
</reference>
<feature type="compositionally biased region" description="Low complexity" evidence="1">
    <location>
        <begin position="596"/>
        <end position="613"/>
    </location>
</feature>
<feature type="compositionally biased region" description="Low complexity" evidence="1">
    <location>
        <begin position="909"/>
        <end position="923"/>
    </location>
</feature>
<feature type="compositionally biased region" description="Pro residues" evidence="1">
    <location>
        <begin position="984"/>
        <end position="1016"/>
    </location>
</feature>
<dbReference type="Pfam" id="PF15287">
    <property type="entry name" value="KRBA1"/>
    <property type="match status" value="6"/>
</dbReference>
<dbReference type="Pfam" id="PF01352">
    <property type="entry name" value="KRAB"/>
    <property type="match status" value="1"/>
</dbReference>
<name>A0A2K6MF61_RHIBE</name>
<feature type="compositionally biased region" description="Basic residues" evidence="1">
    <location>
        <begin position="969"/>
        <end position="979"/>
    </location>
</feature>
<reference evidence="3 4" key="1">
    <citation type="submission" date="2016-06" db="EMBL/GenBank/DDBJ databases">
        <title>Genome of Rhinopithecus bieti.</title>
        <authorList>
            <person name="Wu"/>
            <person name="C.-I. and Zhang"/>
            <person name="Y."/>
        </authorList>
    </citation>
    <scope>NUCLEOTIDE SEQUENCE</scope>
</reference>
<sequence length="1254" mass="131365">MTEGALPGWARAFPQRPGRGVVGIVPEFWEVITVGAAAKASPGRLGEEFTFLPSDIARQSALWAVGSGRDFQTQSRVSSAWDHSLPFPSKLLSGTAGLASQAPFQEPSIKMTGSFSRQENEACCASPAAPESPALASSARTRPSNSGSAGGGTGGWAALPSRITRLFEVYYVPGITGVTRPANRHAKCDTKVSITFKDLAVRFSEEEWRLLEEGQREFYRDVMRENYETLVSVGTAELLPLSAFLSPSEPGGAVVGGSHADEGQEPAGGGGPQWGQPRHSLHLTALVQLVKEIPEFLFGEVKGAMDSPESESRGASLDGERVSPEAVAREPCPLRGLLSCLPDGPAGQPRLAATPTDRLCSSGPTGDGVQGSPLPIKTGDKPWPTRKEGPGAPGAPGEGPSPPTLSPSRRKSHREQERGTSEAGISPGNSPLQGLINCLKEILVPGPQHPETSPSFLPPLPSLGTSRLTRADLGSGSPPWAVKTEAASGDCPLQGLLNCLKELPEAQDRHPSPSGVGNPRLQENPGAWKRGSGGPGYLLTPPPRPGLGAGSLLSVKMENSWVQSPPGPASCQPGRQPLSPSATGDTRGVPQPSWGPEAQAASASSSPLEALEACLKGIPPSGSSPSQLPATSCSQNPQPGDSGPQRPELQPHRSHSEEATREPVLPLSLQGCVRDGPTRPPAPRGTPTSFSSSSSTDWDLDFGSPVGSQGQQPGKGSPPGSSPLQGLENCLKEIPVPVLRPAWPCSSAADRGLRRVEPRNWTADKEGLRAEAWESARLGHGRGEVPTRSLRLVSPQVFTSSCVPACHQRGLKDPGATRPGVWRWLPEGPAPKPSPLHCLESALRGILPVRPLRFACVAGPSPSPSPGSSSSFSGSEGEDPRPEPELWRPLLQERDRLPSCKPPVPLSPCPGGTPAGSSGSSPGEDPRRTEPRYCSSLGAGTAGDPCPVSQLEKRPRVSEASRGLELGHGRPRVAAKTHGRLLPQVPPEPPRESPPPELPPQEAAPPVLPASSPQPPCHCGKPLQQELHSLGAALAEKLDRLATALAGLAQDVATMRTQVNRLGRRPQGPGPMSQPSWMWTLPRGPRWAHGPGHRHLPYWRQKGPTRPKPKILRGQGEGCRAGDPPGLSRGTARRAPPLPPDAPPAEPPGLHCSSSQQLLSSAPSCHDAPPAHPLLGHTGGHQSPLPPLVPAALPLQGASPPAASADADMPTSGVAPAGIPDRPKEPSSLLGGVQRALQEELWGGEHRDPRWGAH</sequence>
<dbReference type="SUPFAM" id="SSF109640">
    <property type="entry name" value="KRAB domain (Kruppel-associated box)"/>
    <property type="match status" value="1"/>
</dbReference>
<feature type="compositionally biased region" description="Low complexity" evidence="1">
    <location>
        <begin position="866"/>
        <end position="875"/>
    </location>
</feature>
<dbReference type="PANTHER" id="PTHR22740">
    <property type="entry name" value="PROTEIN KRBA1"/>
    <property type="match status" value="1"/>
</dbReference>
<dbReference type="InterPro" id="IPR036051">
    <property type="entry name" value="KRAB_dom_sf"/>
</dbReference>
<feature type="compositionally biased region" description="Basic and acidic residues" evidence="1">
    <location>
        <begin position="649"/>
        <end position="661"/>
    </location>
</feature>
<dbReference type="PROSITE" id="PS50805">
    <property type="entry name" value="KRAB"/>
    <property type="match status" value="1"/>
</dbReference>
<reference evidence="3" key="3">
    <citation type="submission" date="2025-09" db="UniProtKB">
        <authorList>
            <consortium name="Ensembl"/>
        </authorList>
    </citation>
    <scope>IDENTIFICATION</scope>
</reference>
<dbReference type="Ensembl" id="ENSRBIT00000058412.1">
    <property type="protein sequence ID" value="ENSRBIP00000034424.1"/>
    <property type="gene ID" value="ENSRBIG00000040917.1"/>
</dbReference>
<dbReference type="SMART" id="SM01258">
    <property type="entry name" value="KRBA1"/>
    <property type="match status" value="6"/>
</dbReference>
<feature type="region of interest" description="Disordered" evidence="1">
    <location>
        <begin position="304"/>
        <end position="327"/>
    </location>
</feature>
<dbReference type="Proteomes" id="UP000233180">
    <property type="component" value="Unassembled WGS sequence"/>
</dbReference>
<evidence type="ECO:0000256" key="1">
    <source>
        <dbReference type="SAM" id="MobiDB-lite"/>
    </source>
</evidence>
<evidence type="ECO:0000313" key="3">
    <source>
        <dbReference type="Ensembl" id="ENSRBIP00000034424.1"/>
    </source>
</evidence>
<feature type="compositionally biased region" description="Pro residues" evidence="1">
    <location>
        <begin position="1136"/>
        <end position="1147"/>
    </location>
</feature>
<dbReference type="InterPro" id="IPR040095">
    <property type="entry name" value="KRBA1"/>
</dbReference>
<dbReference type="AlphaFoldDB" id="A0A2K6MF61"/>
<organism evidence="3 4">
    <name type="scientific">Rhinopithecus bieti</name>
    <name type="common">Black snub-nosed monkey</name>
    <name type="synonym">Pygathrix bieti</name>
    <dbReference type="NCBI Taxonomy" id="61621"/>
    <lineage>
        <taxon>Eukaryota</taxon>
        <taxon>Metazoa</taxon>
        <taxon>Chordata</taxon>
        <taxon>Craniata</taxon>
        <taxon>Vertebrata</taxon>
        <taxon>Euteleostomi</taxon>
        <taxon>Mammalia</taxon>
        <taxon>Eutheria</taxon>
        <taxon>Euarchontoglires</taxon>
        <taxon>Primates</taxon>
        <taxon>Haplorrhini</taxon>
        <taxon>Catarrhini</taxon>
        <taxon>Cercopithecidae</taxon>
        <taxon>Colobinae</taxon>
        <taxon>Rhinopithecus</taxon>
    </lineage>
</organism>
<gene>
    <name evidence="3" type="primary">KRBA1</name>
</gene>
<feature type="region of interest" description="Disordered" evidence="1">
    <location>
        <begin position="250"/>
        <end position="273"/>
    </location>
</feature>
<feature type="region of interest" description="Disordered" evidence="1">
    <location>
        <begin position="1096"/>
        <end position="1254"/>
    </location>
</feature>
<dbReference type="GeneID" id="108539256"/>
<dbReference type="GO" id="GO:0006355">
    <property type="term" value="P:regulation of DNA-templated transcription"/>
    <property type="evidence" value="ECO:0007669"/>
    <property type="project" value="InterPro"/>
</dbReference>
<keyword evidence="4" id="KW-1185">Reference proteome</keyword>
<dbReference type="CTD" id="84626"/>
<dbReference type="InterPro" id="IPR001909">
    <property type="entry name" value="KRAB"/>
</dbReference>
<dbReference type="CDD" id="cd07765">
    <property type="entry name" value="KRAB_A-box"/>
    <property type="match status" value="1"/>
</dbReference>
<accession>A0A2K6MF61</accession>
<feature type="compositionally biased region" description="Low complexity" evidence="1">
    <location>
        <begin position="1190"/>
        <end position="1208"/>
    </location>
</feature>
<dbReference type="SMART" id="SM00349">
    <property type="entry name" value="KRAB"/>
    <property type="match status" value="1"/>
</dbReference>